<dbReference type="PROSITE" id="PS50082">
    <property type="entry name" value="WD_REPEATS_2"/>
    <property type="match status" value="1"/>
</dbReference>
<name>A0A6A6V9D6_9PLEO</name>
<evidence type="ECO:0000313" key="6">
    <source>
        <dbReference type="Proteomes" id="UP000799440"/>
    </source>
</evidence>
<organism evidence="5 6">
    <name type="scientific">Sporormia fimetaria CBS 119925</name>
    <dbReference type="NCBI Taxonomy" id="1340428"/>
    <lineage>
        <taxon>Eukaryota</taxon>
        <taxon>Fungi</taxon>
        <taxon>Dikarya</taxon>
        <taxon>Ascomycota</taxon>
        <taxon>Pezizomycotina</taxon>
        <taxon>Dothideomycetes</taxon>
        <taxon>Pleosporomycetidae</taxon>
        <taxon>Pleosporales</taxon>
        <taxon>Sporormiaceae</taxon>
        <taxon>Sporormia</taxon>
    </lineage>
</organism>
<dbReference type="EMBL" id="MU006579">
    <property type="protein sequence ID" value="KAF2746150.1"/>
    <property type="molecule type" value="Genomic_DNA"/>
</dbReference>
<gene>
    <name evidence="5" type="ORF">M011DRAFT_527286</name>
</gene>
<dbReference type="Pfam" id="PF00400">
    <property type="entry name" value="WD40"/>
    <property type="match status" value="2"/>
</dbReference>
<dbReference type="Gene3D" id="2.130.10.10">
    <property type="entry name" value="YVTN repeat-like/Quinoprotein amine dehydrogenase"/>
    <property type="match status" value="1"/>
</dbReference>
<dbReference type="InterPro" id="IPR036322">
    <property type="entry name" value="WD40_repeat_dom_sf"/>
</dbReference>
<feature type="compositionally biased region" description="Basic and acidic residues" evidence="4">
    <location>
        <begin position="368"/>
        <end position="379"/>
    </location>
</feature>
<keyword evidence="1 3" id="KW-0853">WD repeat</keyword>
<dbReference type="PANTHER" id="PTHR22889">
    <property type="entry name" value="WD REPEAT-CONTAINING PROTEIN 89"/>
    <property type="match status" value="1"/>
</dbReference>
<sequence length="405" mass="44179">MSTLTPLTSTTAGLAPETYIYKILSNAPRTSPHTYTTSPTRLAIISSDDSLRFLDPSTFSLIPDGVIGKAHESITCLERADDEGSLIATAGRDGLVKYWDARVGGKGGPVMCITNPDKLISTLTTSYPHHLLATGLENPNDGPSDSPIHIFDLRSPSVPTLSLLDSHTDTITTLSLHPSHPSLLLSSSTDNLLSIFDTSQPTEDDALYQVINHGSAVAHAGFVYPSTDIYALGTDETLSFYALQSVKEEEAEPEPRRLGDVRGVLGVEYVVDVVGVGGRWGVVGGRTSGQKLDIIPLRKNEQTKEPLAYECDLDAKVAIPGAHGEEIVRDLFVDVHSNTTFTVGEDGHVRAWKMPGSASIPMDEDVEIKDAKNSGDKERRERKKERREKREKKKADKEKARFKPY</sequence>
<feature type="compositionally biased region" description="Basic and acidic residues" evidence="4">
    <location>
        <begin position="393"/>
        <end position="405"/>
    </location>
</feature>
<dbReference type="Proteomes" id="UP000799440">
    <property type="component" value="Unassembled WGS sequence"/>
</dbReference>
<dbReference type="InterPro" id="IPR015943">
    <property type="entry name" value="WD40/YVTN_repeat-like_dom_sf"/>
</dbReference>
<dbReference type="InterPro" id="IPR039328">
    <property type="entry name" value="WDR89"/>
</dbReference>
<reference evidence="5" key="1">
    <citation type="journal article" date="2020" name="Stud. Mycol.">
        <title>101 Dothideomycetes genomes: a test case for predicting lifestyles and emergence of pathogens.</title>
        <authorList>
            <person name="Haridas S."/>
            <person name="Albert R."/>
            <person name="Binder M."/>
            <person name="Bloem J."/>
            <person name="Labutti K."/>
            <person name="Salamov A."/>
            <person name="Andreopoulos B."/>
            <person name="Baker S."/>
            <person name="Barry K."/>
            <person name="Bills G."/>
            <person name="Bluhm B."/>
            <person name="Cannon C."/>
            <person name="Castanera R."/>
            <person name="Culley D."/>
            <person name="Daum C."/>
            <person name="Ezra D."/>
            <person name="Gonzalez J."/>
            <person name="Henrissat B."/>
            <person name="Kuo A."/>
            <person name="Liang C."/>
            <person name="Lipzen A."/>
            <person name="Lutzoni F."/>
            <person name="Magnuson J."/>
            <person name="Mondo S."/>
            <person name="Nolan M."/>
            <person name="Ohm R."/>
            <person name="Pangilinan J."/>
            <person name="Park H.-J."/>
            <person name="Ramirez L."/>
            <person name="Alfaro M."/>
            <person name="Sun H."/>
            <person name="Tritt A."/>
            <person name="Yoshinaga Y."/>
            <person name="Zwiers L.-H."/>
            <person name="Turgeon B."/>
            <person name="Goodwin S."/>
            <person name="Spatafora J."/>
            <person name="Crous P."/>
            <person name="Grigoriev I."/>
        </authorList>
    </citation>
    <scope>NUCLEOTIDE SEQUENCE</scope>
    <source>
        <strain evidence="5">CBS 119925</strain>
    </source>
</reference>
<dbReference type="SUPFAM" id="SSF50978">
    <property type="entry name" value="WD40 repeat-like"/>
    <property type="match status" value="1"/>
</dbReference>
<dbReference type="InterPro" id="IPR001680">
    <property type="entry name" value="WD40_rpt"/>
</dbReference>
<evidence type="ECO:0000313" key="5">
    <source>
        <dbReference type="EMBL" id="KAF2746150.1"/>
    </source>
</evidence>
<dbReference type="PANTHER" id="PTHR22889:SF0">
    <property type="entry name" value="WD REPEAT-CONTAINING PROTEIN 89"/>
    <property type="match status" value="1"/>
</dbReference>
<feature type="region of interest" description="Disordered" evidence="4">
    <location>
        <begin position="354"/>
        <end position="405"/>
    </location>
</feature>
<keyword evidence="2" id="KW-0677">Repeat</keyword>
<feature type="repeat" description="WD" evidence="3">
    <location>
        <begin position="164"/>
        <end position="206"/>
    </location>
</feature>
<dbReference type="AlphaFoldDB" id="A0A6A6V9D6"/>
<feature type="compositionally biased region" description="Basic residues" evidence="4">
    <location>
        <begin position="380"/>
        <end position="392"/>
    </location>
</feature>
<protein>
    <submittedName>
        <fullName evidence="5">WD40 repeat-like protein</fullName>
    </submittedName>
</protein>
<evidence type="ECO:0000256" key="2">
    <source>
        <dbReference type="ARBA" id="ARBA00022737"/>
    </source>
</evidence>
<evidence type="ECO:0000256" key="1">
    <source>
        <dbReference type="ARBA" id="ARBA00022574"/>
    </source>
</evidence>
<evidence type="ECO:0000256" key="3">
    <source>
        <dbReference type="PROSITE-ProRule" id="PRU00221"/>
    </source>
</evidence>
<proteinExistence type="predicted"/>
<accession>A0A6A6V9D6</accession>
<keyword evidence="6" id="KW-1185">Reference proteome</keyword>
<evidence type="ECO:0000256" key="4">
    <source>
        <dbReference type="SAM" id="MobiDB-lite"/>
    </source>
</evidence>
<dbReference type="SMART" id="SM00320">
    <property type="entry name" value="WD40"/>
    <property type="match status" value="3"/>
</dbReference>
<dbReference type="OrthoDB" id="25131at2759"/>